<dbReference type="InterPro" id="IPR036047">
    <property type="entry name" value="F-box-like_dom_sf"/>
</dbReference>
<proteinExistence type="predicted"/>
<reference evidence="2" key="1">
    <citation type="submission" date="2021-02" db="EMBL/GenBank/DDBJ databases">
        <authorList>
            <person name="Nowell W R."/>
        </authorList>
    </citation>
    <scope>NUCLEOTIDE SEQUENCE</scope>
</reference>
<dbReference type="AlphaFoldDB" id="A0A819ZWU1"/>
<sequence>MSVNSFEILPNDILYEIFVYLSPVDFLQSLFLLTKRLSRIISNEYLWNIHIGDTTMSLLMFNDQCENILKLIGNRVVSLRLTLIDIIDGWSLVSSYLQYHQISLLQCLHLIGIEPHEFDKLLRNH</sequence>
<evidence type="ECO:0000313" key="3">
    <source>
        <dbReference type="Proteomes" id="UP000663823"/>
    </source>
</evidence>
<feature type="domain" description="F-box" evidence="1">
    <location>
        <begin position="3"/>
        <end position="50"/>
    </location>
</feature>
<accession>A0A819ZWU1</accession>
<dbReference type="InterPro" id="IPR001810">
    <property type="entry name" value="F-box_dom"/>
</dbReference>
<gene>
    <name evidence="2" type="ORF">OTI717_LOCUS37372</name>
</gene>
<dbReference type="PROSITE" id="PS50181">
    <property type="entry name" value="FBOX"/>
    <property type="match status" value="1"/>
</dbReference>
<dbReference type="Proteomes" id="UP000663823">
    <property type="component" value="Unassembled WGS sequence"/>
</dbReference>
<evidence type="ECO:0000259" key="1">
    <source>
        <dbReference type="PROSITE" id="PS50181"/>
    </source>
</evidence>
<feature type="non-terminal residue" evidence="2">
    <location>
        <position position="125"/>
    </location>
</feature>
<dbReference type="SUPFAM" id="SSF81383">
    <property type="entry name" value="F-box domain"/>
    <property type="match status" value="1"/>
</dbReference>
<protein>
    <recommendedName>
        <fullName evidence="1">F-box domain-containing protein</fullName>
    </recommendedName>
</protein>
<dbReference type="Pfam" id="PF12937">
    <property type="entry name" value="F-box-like"/>
    <property type="match status" value="1"/>
</dbReference>
<dbReference type="EMBL" id="CAJOAX010017600">
    <property type="protein sequence ID" value="CAF4174559.1"/>
    <property type="molecule type" value="Genomic_DNA"/>
</dbReference>
<organism evidence="2 3">
    <name type="scientific">Rotaria sordida</name>
    <dbReference type="NCBI Taxonomy" id="392033"/>
    <lineage>
        <taxon>Eukaryota</taxon>
        <taxon>Metazoa</taxon>
        <taxon>Spiralia</taxon>
        <taxon>Gnathifera</taxon>
        <taxon>Rotifera</taxon>
        <taxon>Eurotatoria</taxon>
        <taxon>Bdelloidea</taxon>
        <taxon>Philodinida</taxon>
        <taxon>Philodinidae</taxon>
        <taxon>Rotaria</taxon>
    </lineage>
</organism>
<evidence type="ECO:0000313" key="2">
    <source>
        <dbReference type="EMBL" id="CAF4174559.1"/>
    </source>
</evidence>
<name>A0A819ZWU1_9BILA</name>
<dbReference type="Gene3D" id="1.20.1280.50">
    <property type="match status" value="1"/>
</dbReference>
<comment type="caution">
    <text evidence="2">The sequence shown here is derived from an EMBL/GenBank/DDBJ whole genome shotgun (WGS) entry which is preliminary data.</text>
</comment>